<dbReference type="Pfam" id="PF15933">
    <property type="entry name" value="RnlB_antitoxin"/>
    <property type="match status" value="1"/>
</dbReference>
<name>A0A1G7FLW8_9BACI</name>
<proteinExistence type="predicted"/>
<dbReference type="InterPro" id="IPR031834">
    <property type="entry name" value="RnlB/LsoB_antitoxin"/>
</dbReference>
<dbReference type="AlphaFoldDB" id="A0A1G7FLW8"/>
<gene>
    <name evidence="1" type="ORF">SAMN04487767_13717</name>
</gene>
<protein>
    <submittedName>
        <fullName evidence="1">Antitoxin to toxin RNase LS or RnlA</fullName>
    </submittedName>
</protein>
<dbReference type="Proteomes" id="UP000183507">
    <property type="component" value="Unassembled WGS sequence"/>
</dbReference>
<evidence type="ECO:0000313" key="1">
    <source>
        <dbReference type="EMBL" id="SDE76927.1"/>
    </source>
</evidence>
<dbReference type="EMBL" id="FMZR01000037">
    <property type="protein sequence ID" value="SDE76927.1"/>
    <property type="molecule type" value="Genomic_DNA"/>
</dbReference>
<organism evidence="1 2">
    <name type="scientific">Bacillus wiedmannii</name>
    <dbReference type="NCBI Taxonomy" id="1890302"/>
    <lineage>
        <taxon>Bacteria</taxon>
        <taxon>Bacillati</taxon>
        <taxon>Bacillota</taxon>
        <taxon>Bacilli</taxon>
        <taxon>Bacillales</taxon>
        <taxon>Bacillaceae</taxon>
        <taxon>Bacillus</taxon>
        <taxon>Bacillus cereus group</taxon>
    </lineage>
</organism>
<sequence>MKNFETFTLKSDGRKVVVSTSYVSPLGKIMKISKTLAESNYKGEVLFDLLLSNGFAPNRFLIMVFDGKKLQVNTREIISDISEEVLNELYGFYNEHPQWIEQSSLLDVHKDMLKKNLLMVG</sequence>
<evidence type="ECO:0000313" key="2">
    <source>
        <dbReference type="Proteomes" id="UP000183507"/>
    </source>
</evidence>
<reference evidence="2" key="1">
    <citation type="submission" date="2016-10" db="EMBL/GenBank/DDBJ databases">
        <authorList>
            <person name="Varghese N."/>
        </authorList>
    </citation>
    <scope>NUCLEOTIDE SEQUENCE [LARGE SCALE GENOMIC DNA]</scope>
    <source>
        <strain evidence="2">KPR-7A</strain>
    </source>
</reference>
<dbReference type="RefSeq" id="WP_074651718.1">
    <property type="nucleotide sequence ID" value="NZ_FMZR01000037.1"/>
</dbReference>
<accession>A0A1G7FLW8</accession>